<dbReference type="EMBL" id="KE651168">
    <property type="protein sequence ID" value="EEB06494.1"/>
    <property type="molecule type" value="Genomic_DNA"/>
</dbReference>
<dbReference type="RefSeq" id="XP_002172787.1">
    <property type="nucleotide sequence ID" value="XM_002172751.2"/>
</dbReference>
<evidence type="ECO:0000256" key="5">
    <source>
        <dbReference type="PROSITE-ProRule" id="PRU00723"/>
    </source>
</evidence>
<dbReference type="STRING" id="402676.B6JY76"/>
<evidence type="ECO:0000256" key="3">
    <source>
        <dbReference type="ARBA" id="ARBA00022771"/>
    </source>
</evidence>
<feature type="compositionally biased region" description="Low complexity" evidence="6">
    <location>
        <begin position="159"/>
        <end position="173"/>
    </location>
</feature>
<dbReference type="eggNOG" id="KOG1039">
    <property type="taxonomic scope" value="Eukaryota"/>
</dbReference>
<name>B6JY76_SCHJY</name>
<dbReference type="PANTHER" id="PTHR11224:SF10">
    <property type="entry name" value="IP09428P-RELATED"/>
    <property type="match status" value="1"/>
</dbReference>
<dbReference type="GO" id="GO:0008270">
    <property type="term" value="F:zinc ion binding"/>
    <property type="evidence" value="ECO:0007669"/>
    <property type="project" value="UniProtKB-KW"/>
</dbReference>
<evidence type="ECO:0000256" key="4">
    <source>
        <dbReference type="ARBA" id="ARBA00022833"/>
    </source>
</evidence>
<dbReference type="InterPro" id="IPR045072">
    <property type="entry name" value="MKRN-like"/>
</dbReference>
<dbReference type="PANTHER" id="PTHR11224">
    <property type="entry name" value="MAKORIN-RELATED"/>
    <property type="match status" value="1"/>
</dbReference>
<feature type="domain" description="C3H1-type" evidence="7">
    <location>
        <begin position="35"/>
        <end position="62"/>
    </location>
</feature>
<organism evidence="8 10">
    <name type="scientific">Schizosaccharomyces japonicus (strain yFS275 / FY16936)</name>
    <name type="common">Fission yeast</name>
    <dbReference type="NCBI Taxonomy" id="402676"/>
    <lineage>
        <taxon>Eukaryota</taxon>
        <taxon>Fungi</taxon>
        <taxon>Dikarya</taxon>
        <taxon>Ascomycota</taxon>
        <taxon>Taphrinomycotina</taxon>
        <taxon>Schizosaccharomycetes</taxon>
        <taxon>Schizosaccharomycetales</taxon>
        <taxon>Schizosaccharomycetaceae</taxon>
        <taxon>Schizosaccharomyces</taxon>
    </lineage>
</organism>
<dbReference type="GO" id="GO:0016567">
    <property type="term" value="P:protein ubiquitination"/>
    <property type="evidence" value="ECO:0000318"/>
    <property type="project" value="GO_Central"/>
</dbReference>
<dbReference type="AlphaFoldDB" id="B6JY76"/>
<dbReference type="Gene3D" id="4.10.1000.10">
    <property type="entry name" value="Zinc finger, CCCH-type"/>
    <property type="match status" value="1"/>
</dbReference>
<evidence type="ECO:0000256" key="1">
    <source>
        <dbReference type="ARBA" id="ARBA00022723"/>
    </source>
</evidence>
<keyword evidence="4 5" id="KW-0862">Zinc</keyword>
<keyword evidence="10" id="KW-1185">Reference proteome</keyword>
<feature type="zinc finger region" description="C3H1-type" evidence="5">
    <location>
        <begin position="35"/>
        <end position="62"/>
    </location>
</feature>
<dbReference type="GO" id="GO:0061630">
    <property type="term" value="F:ubiquitin protein ligase activity"/>
    <property type="evidence" value="ECO:0000318"/>
    <property type="project" value="GO_Central"/>
</dbReference>
<feature type="region of interest" description="Disordered" evidence="6">
    <location>
        <begin position="193"/>
        <end position="231"/>
    </location>
</feature>
<dbReference type="Proteomes" id="UP000001744">
    <property type="component" value="Unassembled WGS sequence"/>
</dbReference>
<sequence>MTKKNVFKNAEDTKKYHLSDFNSQATPLSRTSMKSLQHVPCKFFRQGTCTSGKNCVFSHDLEPNSEKTVCKYFLKGNCKFGSKCALDHVYPDGKRVKSRAIINGTALAGTSASPPPYAGNISGPPLTAMASNNAKTDGAGERASVSSVPIPKKAVGTVSRTPSRSISYSSADPGSISGTIGLGSLPAAVDPLKTTSATEGTGTDGISREQGNDSFSHQPSVPSSPSNSLSRKDLLSKLTQGNGVGFSPIKPNPAPSSLDNMFSLSTRRMMPPMHITSAFPSLGTSPASLRTDPFASANVSRAPFSPSFSAVSRFSVSHTSNGSTPGNLASAFNASAEKQSVKDDSEDFANEEDFVPNSLQELLTPQELERRLSHFEEVSGSMTSSRFISKTSSNIISNGGFTVGSVNAAASVSFTGTPTSSRFGAIFEKNKMQDPLQSPFTNSPTLASPMTPGVLEFHKNNSLAKGGSNTAGKNSLFTIPSENYEQQADDETQFQMDEA</sequence>
<dbReference type="SMART" id="SM00356">
    <property type="entry name" value="ZnF_C3H1"/>
    <property type="match status" value="2"/>
</dbReference>
<evidence type="ECO:0000256" key="6">
    <source>
        <dbReference type="SAM" id="MobiDB-lite"/>
    </source>
</evidence>
<dbReference type="OrthoDB" id="411372at2759"/>
<feature type="region of interest" description="Disordered" evidence="6">
    <location>
        <begin position="459"/>
        <end position="499"/>
    </location>
</feature>
<protein>
    <submittedName>
        <fullName evidence="8">Zinc finger protein Cps3</fullName>
    </submittedName>
</protein>
<proteinExistence type="predicted"/>
<accession>B6JY76</accession>
<feature type="region of interest" description="Disordered" evidence="6">
    <location>
        <begin position="154"/>
        <end position="173"/>
    </location>
</feature>
<keyword evidence="1 5" id="KW-0479">Metal-binding</keyword>
<dbReference type="PROSITE" id="PS50103">
    <property type="entry name" value="ZF_C3H1"/>
    <property type="match status" value="2"/>
</dbReference>
<dbReference type="InterPro" id="IPR036855">
    <property type="entry name" value="Znf_CCCH_sf"/>
</dbReference>
<dbReference type="SUPFAM" id="SSF90229">
    <property type="entry name" value="CCCH zinc finger"/>
    <property type="match status" value="2"/>
</dbReference>
<dbReference type="HOGENOM" id="CLU_468647_0_0_1"/>
<feature type="compositionally biased region" description="Polar residues" evidence="6">
    <location>
        <begin position="460"/>
        <end position="486"/>
    </location>
</feature>
<evidence type="ECO:0000256" key="2">
    <source>
        <dbReference type="ARBA" id="ARBA00022737"/>
    </source>
</evidence>
<dbReference type="InterPro" id="IPR041367">
    <property type="entry name" value="Znf-CCCH_4"/>
</dbReference>
<feature type="compositionally biased region" description="Acidic residues" evidence="6">
    <location>
        <begin position="487"/>
        <end position="499"/>
    </location>
</feature>
<feature type="compositionally biased region" description="Low complexity" evidence="6">
    <location>
        <begin position="214"/>
        <end position="229"/>
    </location>
</feature>
<dbReference type="OMA" id="EDMKKYH"/>
<evidence type="ECO:0000313" key="8">
    <source>
        <dbReference type="EMBL" id="EEB06494.1"/>
    </source>
</evidence>
<gene>
    <name evidence="9" type="primary">cps3</name>
    <name evidence="8" type="ORF">SJAG_01535</name>
</gene>
<evidence type="ECO:0000313" key="10">
    <source>
        <dbReference type="Proteomes" id="UP000001744"/>
    </source>
</evidence>
<dbReference type="GeneID" id="7048720"/>
<evidence type="ECO:0000313" key="9">
    <source>
        <dbReference type="JaponicusDB" id="SJAG_01535"/>
    </source>
</evidence>
<keyword evidence="2" id="KW-0677">Repeat</keyword>
<evidence type="ECO:0000259" key="7">
    <source>
        <dbReference type="PROSITE" id="PS50103"/>
    </source>
</evidence>
<feature type="zinc finger region" description="C3H1-type" evidence="5">
    <location>
        <begin position="64"/>
        <end position="91"/>
    </location>
</feature>
<dbReference type="InterPro" id="IPR000571">
    <property type="entry name" value="Znf_CCCH"/>
</dbReference>
<dbReference type="Pfam" id="PF18044">
    <property type="entry name" value="zf-CCCH_4"/>
    <property type="match status" value="2"/>
</dbReference>
<feature type="domain" description="C3H1-type" evidence="7">
    <location>
        <begin position="64"/>
        <end position="91"/>
    </location>
</feature>
<dbReference type="JaponicusDB" id="SJAG_01535">
    <property type="gene designation" value="cps3"/>
</dbReference>
<keyword evidence="3 5" id="KW-0863">Zinc-finger</keyword>
<dbReference type="VEuPathDB" id="FungiDB:SJAG_01535"/>
<reference evidence="8 10" key="1">
    <citation type="journal article" date="2011" name="Science">
        <title>Comparative functional genomics of the fission yeasts.</title>
        <authorList>
            <person name="Rhind N."/>
            <person name="Chen Z."/>
            <person name="Yassour M."/>
            <person name="Thompson D.A."/>
            <person name="Haas B.J."/>
            <person name="Habib N."/>
            <person name="Wapinski I."/>
            <person name="Roy S."/>
            <person name="Lin M.F."/>
            <person name="Heiman D.I."/>
            <person name="Young S.K."/>
            <person name="Furuya K."/>
            <person name="Guo Y."/>
            <person name="Pidoux A."/>
            <person name="Chen H.M."/>
            <person name="Robbertse B."/>
            <person name="Goldberg J.M."/>
            <person name="Aoki K."/>
            <person name="Bayne E.H."/>
            <person name="Berlin A.M."/>
            <person name="Desjardins C.A."/>
            <person name="Dobbs E."/>
            <person name="Dukaj L."/>
            <person name="Fan L."/>
            <person name="FitzGerald M.G."/>
            <person name="French C."/>
            <person name="Gujja S."/>
            <person name="Hansen K."/>
            <person name="Keifenheim D."/>
            <person name="Levin J.Z."/>
            <person name="Mosher R.A."/>
            <person name="Mueller C.A."/>
            <person name="Pfiffner J."/>
            <person name="Priest M."/>
            <person name="Russ C."/>
            <person name="Smialowska A."/>
            <person name="Swoboda P."/>
            <person name="Sykes S.M."/>
            <person name="Vaughn M."/>
            <person name="Vengrova S."/>
            <person name="Yoder R."/>
            <person name="Zeng Q."/>
            <person name="Allshire R."/>
            <person name="Baulcombe D."/>
            <person name="Birren B.W."/>
            <person name="Brown W."/>
            <person name="Ekwall K."/>
            <person name="Kellis M."/>
            <person name="Leatherwood J."/>
            <person name="Levin H."/>
            <person name="Margalit H."/>
            <person name="Martienssen R."/>
            <person name="Nieduszynski C.A."/>
            <person name="Spatafora J.W."/>
            <person name="Friedman N."/>
            <person name="Dalgaard J.Z."/>
            <person name="Baumann P."/>
            <person name="Niki H."/>
            <person name="Regev A."/>
            <person name="Nusbaum C."/>
        </authorList>
    </citation>
    <scope>NUCLEOTIDE SEQUENCE [LARGE SCALE GENOMIC DNA]</scope>
    <source>
        <strain evidence="10">yFS275 / FY16936</strain>
    </source>
</reference>
<dbReference type="GO" id="GO:0000209">
    <property type="term" value="P:protein polyubiquitination"/>
    <property type="evidence" value="ECO:0007669"/>
    <property type="project" value="InterPro"/>
</dbReference>